<reference evidence="1" key="1">
    <citation type="submission" date="2014-11" db="EMBL/GenBank/DDBJ databases">
        <authorList>
            <person name="Amaro Gonzalez C."/>
        </authorList>
    </citation>
    <scope>NUCLEOTIDE SEQUENCE</scope>
</reference>
<name>A0A0E9WD17_ANGAN</name>
<sequence>MSAFSSFECLELSFFSASKMSVFN</sequence>
<accession>A0A0E9WD17</accession>
<reference evidence="1" key="2">
    <citation type="journal article" date="2015" name="Fish Shellfish Immunol.">
        <title>Early steps in the European eel (Anguilla anguilla)-Vibrio vulnificus interaction in the gills: Role of the RtxA13 toxin.</title>
        <authorList>
            <person name="Callol A."/>
            <person name="Pajuelo D."/>
            <person name="Ebbesson L."/>
            <person name="Teles M."/>
            <person name="MacKenzie S."/>
            <person name="Amaro C."/>
        </authorList>
    </citation>
    <scope>NUCLEOTIDE SEQUENCE</scope>
</reference>
<evidence type="ECO:0000313" key="1">
    <source>
        <dbReference type="EMBL" id="JAH87465.1"/>
    </source>
</evidence>
<proteinExistence type="predicted"/>
<protein>
    <submittedName>
        <fullName evidence="1">Uncharacterized protein</fullName>
    </submittedName>
</protein>
<dbReference type="AlphaFoldDB" id="A0A0E9WD17"/>
<dbReference type="EMBL" id="GBXM01021112">
    <property type="protein sequence ID" value="JAH87465.1"/>
    <property type="molecule type" value="Transcribed_RNA"/>
</dbReference>
<organism evidence="1">
    <name type="scientific">Anguilla anguilla</name>
    <name type="common">European freshwater eel</name>
    <name type="synonym">Muraena anguilla</name>
    <dbReference type="NCBI Taxonomy" id="7936"/>
    <lineage>
        <taxon>Eukaryota</taxon>
        <taxon>Metazoa</taxon>
        <taxon>Chordata</taxon>
        <taxon>Craniata</taxon>
        <taxon>Vertebrata</taxon>
        <taxon>Euteleostomi</taxon>
        <taxon>Actinopterygii</taxon>
        <taxon>Neopterygii</taxon>
        <taxon>Teleostei</taxon>
        <taxon>Anguilliformes</taxon>
        <taxon>Anguillidae</taxon>
        <taxon>Anguilla</taxon>
    </lineage>
</organism>